<dbReference type="PANTHER" id="PTHR32305:SF15">
    <property type="entry name" value="PROTEIN RHSA-RELATED"/>
    <property type="match status" value="1"/>
</dbReference>
<keyword evidence="1" id="KW-0732">Signal</keyword>
<dbReference type="RefSeq" id="WP_130856067.1">
    <property type="nucleotide sequence ID" value="NZ_JBHLWO010000001.1"/>
</dbReference>
<organism evidence="3 4">
    <name type="scientific">Olivibacter oleidegradans</name>
    <dbReference type="NCBI Taxonomy" id="760123"/>
    <lineage>
        <taxon>Bacteria</taxon>
        <taxon>Pseudomonadati</taxon>
        <taxon>Bacteroidota</taxon>
        <taxon>Sphingobacteriia</taxon>
        <taxon>Sphingobacteriales</taxon>
        <taxon>Sphingobacteriaceae</taxon>
        <taxon>Olivibacter</taxon>
    </lineage>
</organism>
<name>A0ABV6HGD9_9SPHI</name>
<dbReference type="InterPro" id="IPR045619">
    <property type="entry name" value="DUF6443"/>
</dbReference>
<proteinExistence type="predicted"/>
<dbReference type="InterPro" id="IPR050708">
    <property type="entry name" value="T6SS_VgrG/RHS"/>
</dbReference>
<keyword evidence="4" id="KW-1185">Reference proteome</keyword>
<gene>
    <name evidence="3" type="ORF">ACFFI0_06550</name>
</gene>
<comment type="caution">
    <text evidence="3">The sequence shown here is derived from an EMBL/GenBank/DDBJ whole genome shotgun (WGS) entry which is preliminary data.</text>
</comment>
<dbReference type="Pfam" id="PF20041">
    <property type="entry name" value="DUF6443"/>
    <property type="match status" value="1"/>
</dbReference>
<sequence length="1183" mass="131955">MRSIYKLYAASLLLSFTAVKSRAQLVLSSPNTTGTYTNGVSITLRPGFSTTSFHAYITSILPPVALGSSPSADRNYIRTRTYLSPAVSATPQTNEIMEDISYYDGLGRPVLTIGTKAGPSYKDIISAQSYDAFGREDRSYLPYSSGSTASGSYKASAVTDQAAFYNTPPAGVVAIGRPASGVTPSFSRPVYEASPLNRVLEQAFPGATWQPAATRGTTSGRTVVTEYTTNNTTGITDLVNTRLARLYTVTYAAGIPKLNLAGNYAANQLYVTVRKDENWTGGSGFAARLNTTEEYTDKQGRVVLRRTFNADGNNSGTPNEILSTYYVYDDFGNLCFVLTPISNADAALPAQATLDAYCYQYRYDRRNRMTHKKVPGKGMEYFNYNPLDQLVFHMTARDSTEEYSGFGNADTSQRYHRFYKYDGLGRMIITGWEKGRVGLQSQIDQWISAHPTHWEERSSATGNLHGYTNNAMPQDASLFDILEVNYYDRYDGIGLPANLNKTTAAGVSAKTQGLLVAKKTKVIGSNNVYLWTVYYYDERGDNIRTLSQHYKGGAYNLNNYDDVINEYTFTHKLSKSIRSHYAGAVTAALTVTTEYRYDHRDRLIDTWKTVTGGQRTLLARNEYNEIGQLRKKNLHGGTDGNGFAQNVAYSYNARGWQTIRESHLFSEKLFYDDGFYPQYNGNISAQDWWRNGGVYSGNYAYGYDYTNRLIESFLPNGKWREWVVYDKVGNIKALKRYDGGGEVDNLAYGYNTSGRLSTVSDANTTTTAGFMLPGTTGYTYDANGNMTKRVNTANTGNNITATVYNYLDLPQAVTTPTGTVNYTYDGSGRKLRRVTGTETVDYVDGIQYRGTAIDFIQTEEGRIYNSSGTYVYEYTLTDHLGNARASFDINNGSAREIQHDDYYPFGLTFNSYVSGVKNNYLYNGKELQDRLKQYDYGARFYDPMIGRWGSVDPLAESFESHSPYNYGLNNPIIMIDPTGMAASPIYDEEGKFLGTDDQGLQGKAIVMNQENFKQGMSHEDALKNNLGEKGLKDEAAKSNLLENYASLKDRPDYDGHVTLDEANKWFREGNGDPLFVDLSKIDLSAISQSDFKRAGKVNYFQTLFNSKDGRVYGNIGLKLENGRARGDYDTYDFDIKRFDSKTTKMSPAQLIIRNAATQIGNAYAGEGKAYKIYFNGTVSIRKK</sequence>
<dbReference type="Gene3D" id="2.180.10.10">
    <property type="entry name" value="RHS repeat-associated core"/>
    <property type="match status" value="1"/>
</dbReference>
<feature type="domain" description="DUF6443" evidence="2">
    <location>
        <begin position="80"/>
        <end position="218"/>
    </location>
</feature>
<reference evidence="3 4" key="1">
    <citation type="submission" date="2024-09" db="EMBL/GenBank/DDBJ databases">
        <authorList>
            <person name="Sun Q."/>
            <person name="Mori K."/>
        </authorList>
    </citation>
    <scope>NUCLEOTIDE SEQUENCE [LARGE SCALE GENOMIC DNA]</scope>
    <source>
        <strain evidence="3 4">CCM 7765</strain>
    </source>
</reference>
<protein>
    <submittedName>
        <fullName evidence="3">DUF6443 domain-containing protein</fullName>
    </submittedName>
</protein>
<dbReference type="NCBIfam" id="TIGR03696">
    <property type="entry name" value="Rhs_assc_core"/>
    <property type="match status" value="1"/>
</dbReference>
<evidence type="ECO:0000259" key="2">
    <source>
        <dbReference type="Pfam" id="PF20041"/>
    </source>
</evidence>
<dbReference type="PANTHER" id="PTHR32305">
    <property type="match status" value="1"/>
</dbReference>
<feature type="chain" id="PRO_5045258168" evidence="1">
    <location>
        <begin position="24"/>
        <end position="1183"/>
    </location>
</feature>
<feature type="signal peptide" evidence="1">
    <location>
        <begin position="1"/>
        <end position="23"/>
    </location>
</feature>
<evidence type="ECO:0000256" key="1">
    <source>
        <dbReference type="SAM" id="SignalP"/>
    </source>
</evidence>
<evidence type="ECO:0000313" key="3">
    <source>
        <dbReference type="EMBL" id="MFC0317960.1"/>
    </source>
</evidence>
<dbReference type="InterPro" id="IPR022385">
    <property type="entry name" value="Rhs_assc_core"/>
</dbReference>
<accession>A0ABV6HGD9</accession>
<dbReference type="Proteomes" id="UP001589774">
    <property type="component" value="Unassembled WGS sequence"/>
</dbReference>
<evidence type="ECO:0000313" key="4">
    <source>
        <dbReference type="Proteomes" id="UP001589774"/>
    </source>
</evidence>
<dbReference type="EMBL" id="JBHLWO010000001">
    <property type="protein sequence ID" value="MFC0317960.1"/>
    <property type="molecule type" value="Genomic_DNA"/>
</dbReference>